<dbReference type="RefSeq" id="WP_022922750.1">
    <property type="nucleotide sequence ID" value="NZ_BMLB01000004.1"/>
</dbReference>
<protein>
    <submittedName>
        <fullName evidence="6">ABC transporter</fullName>
    </submittedName>
</protein>
<dbReference type="Pfam" id="PF08402">
    <property type="entry name" value="TOBE_2"/>
    <property type="match status" value="1"/>
</dbReference>
<evidence type="ECO:0000259" key="5">
    <source>
        <dbReference type="PROSITE" id="PS50893"/>
    </source>
</evidence>
<dbReference type="InterPro" id="IPR027417">
    <property type="entry name" value="P-loop_NTPase"/>
</dbReference>
<keyword evidence="3" id="KW-0067">ATP-binding</keyword>
<sequence length="386" mass="40212">MSLSSLFRTEGDRGQMTGSTTVDPGGAQHAVTVVDVAKQFGAVQALDRVSLTMEAGEFLAVLGPSGCGKTTLLRCLAGFERIDAGRIALGGRAVALPGIHLPPHRRHVTVVPQEGALFPHLSVADNVGFGLDGSGTGRRGARGARRAGRVEECLEMVGLAGMGARMPHELSGGQQQRVALARALAPRPPLVLLDEPFSALDASLRTELRADVRTALREAGATAILVTHDQGEALSMADRVAVMCDGRIRQVGTPEEVYARPEDAWVATFVGEADLVELPHGQGGPGSVATGLGPVLMTQGRADASHLVVRPEQVRLVPETSTDAPEWAVATTVRSVDFHGHDALVTLGLPDGGVARARTGATPPHPGERVLAWVEGSCRAVPSGDA</sequence>
<gene>
    <name evidence="6" type="ORF">GCM10011509_21690</name>
</gene>
<organism evidence="6 7">
    <name type="scientific">Ornithinimicrobium pekingense</name>
    <dbReference type="NCBI Taxonomy" id="384677"/>
    <lineage>
        <taxon>Bacteria</taxon>
        <taxon>Bacillati</taxon>
        <taxon>Actinomycetota</taxon>
        <taxon>Actinomycetes</taxon>
        <taxon>Micrococcales</taxon>
        <taxon>Ornithinimicrobiaceae</taxon>
        <taxon>Ornithinimicrobium</taxon>
    </lineage>
</organism>
<comment type="caution">
    <text evidence="6">The sequence shown here is derived from an EMBL/GenBank/DDBJ whole genome shotgun (WGS) entry which is preliminary data.</text>
</comment>
<dbReference type="InterPro" id="IPR003593">
    <property type="entry name" value="AAA+_ATPase"/>
</dbReference>
<keyword evidence="7" id="KW-1185">Reference proteome</keyword>
<dbReference type="SMART" id="SM00382">
    <property type="entry name" value="AAA"/>
    <property type="match status" value="1"/>
</dbReference>
<dbReference type="PROSITE" id="PS00211">
    <property type="entry name" value="ABC_TRANSPORTER_1"/>
    <property type="match status" value="1"/>
</dbReference>
<accession>A0ABQ2F8P8</accession>
<name>A0ABQ2F8P8_9MICO</name>
<evidence type="ECO:0000256" key="2">
    <source>
        <dbReference type="ARBA" id="ARBA00022741"/>
    </source>
</evidence>
<evidence type="ECO:0000313" key="7">
    <source>
        <dbReference type="Proteomes" id="UP000662111"/>
    </source>
</evidence>
<keyword evidence="2" id="KW-0547">Nucleotide-binding</keyword>
<proteinExistence type="predicted"/>
<dbReference type="InterPro" id="IPR003439">
    <property type="entry name" value="ABC_transporter-like_ATP-bd"/>
</dbReference>
<feature type="region of interest" description="Disordered" evidence="4">
    <location>
        <begin position="1"/>
        <end position="24"/>
    </location>
</feature>
<dbReference type="Gene3D" id="3.40.50.300">
    <property type="entry name" value="P-loop containing nucleotide triphosphate hydrolases"/>
    <property type="match status" value="1"/>
</dbReference>
<dbReference type="PANTHER" id="PTHR42781">
    <property type="entry name" value="SPERMIDINE/PUTRESCINE IMPORT ATP-BINDING PROTEIN POTA"/>
    <property type="match status" value="1"/>
</dbReference>
<dbReference type="InterPro" id="IPR013611">
    <property type="entry name" value="Transp-assoc_OB_typ2"/>
</dbReference>
<dbReference type="SUPFAM" id="SSF50331">
    <property type="entry name" value="MOP-like"/>
    <property type="match status" value="1"/>
</dbReference>
<reference evidence="7" key="1">
    <citation type="journal article" date="2019" name="Int. J. Syst. Evol. Microbiol.">
        <title>The Global Catalogue of Microorganisms (GCM) 10K type strain sequencing project: providing services to taxonomists for standard genome sequencing and annotation.</title>
        <authorList>
            <consortium name="The Broad Institute Genomics Platform"/>
            <consortium name="The Broad Institute Genome Sequencing Center for Infectious Disease"/>
            <person name="Wu L."/>
            <person name="Ma J."/>
        </authorList>
    </citation>
    <scope>NUCLEOTIDE SEQUENCE [LARGE SCALE GENOMIC DNA]</scope>
    <source>
        <strain evidence="7">CGMCC 1.5362</strain>
    </source>
</reference>
<dbReference type="Pfam" id="PF00005">
    <property type="entry name" value="ABC_tran"/>
    <property type="match status" value="1"/>
</dbReference>
<dbReference type="SUPFAM" id="SSF52540">
    <property type="entry name" value="P-loop containing nucleoside triphosphate hydrolases"/>
    <property type="match status" value="1"/>
</dbReference>
<dbReference type="InterPro" id="IPR050093">
    <property type="entry name" value="ABC_SmlMolc_Importer"/>
</dbReference>
<dbReference type="InterPro" id="IPR017871">
    <property type="entry name" value="ABC_transporter-like_CS"/>
</dbReference>
<evidence type="ECO:0000256" key="3">
    <source>
        <dbReference type="ARBA" id="ARBA00022840"/>
    </source>
</evidence>
<dbReference type="Proteomes" id="UP000662111">
    <property type="component" value="Unassembled WGS sequence"/>
</dbReference>
<dbReference type="EMBL" id="BMLB01000004">
    <property type="protein sequence ID" value="GGK72787.1"/>
    <property type="molecule type" value="Genomic_DNA"/>
</dbReference>
<dbReference type="PROSITE" id="PS50893">
    <property type="entry name" value="ABC_TRANSPORTER_2"/>
    <property type="match status" value="1"/>
</dbReference>
<keyword evidence="1" id="KW-0813">Transport</keyword>
<evidence type="ECO:0000256" key="4">
    <source>
        <dbReference type="SAM" id="MobiDB-lite"/>
    </source>
</evidence>
<feature type="domain" description="ABC transporter" evidence="5">
    <location>
        <begin position="31"/>
        <end position="270"/>
    </location>
</feature>
<evidence type="ECO:0000256" key="1">
    <source>
        <dbReference type="ARBA" id="ARBA00022448"/>
    </source>
</evidence>
<dbReference type="PANTHER" id="PTHR42781:SF4">
    <property type="entry name" value="SPERMIDINE_PUTRESCINE IMPORT ATP-BINDING PROTEIN POTA"/>
    <property type="match status" value="1"/>
</dbReference>
<evidence type="ECO:0000313" key="6">
    <source>
        <dbReference type="EMBL" id="GGK72787.1"/>
    </source>
</evidence>
<dbReference type="InterPro" id="IPR008995">
    <property type="entry name" value="Mo/tungstate-bd_C_term_dom"/>
</dbReference>